<dbReference type="Pfam" id="PF22493">
    <property type="entry name" value="PUF_NOP9"/>
    <property type="match status" value="1"/>
</dbReference>
<dbReference type="InterPro" id="IPR016024">
    <property type="entry name" value="ARM-type_fold"/>
</dbReference>
<proteinExistence type="predicted"/>
<accession>A0A833SA29</accession>
<dbReference type="GO" id="GO:0000447">
    <property type="term" value="P:endonucleolytic cleavage in ITS1 to separate SSU-rRNA from 5.8S rRNA and LSU-rRNA from tricistronic rRNA transcript (SSU-rRNA, 5.8S rRNA, LSU-rRNA)"/>
    <property type="evidence" value="ECO:0007669"/>
    <property type="project" value="TreeGrafter"/>
</dbReference>
<name>A0A833SA29_9HYME</name>
<dbReference type="PANTHER" id="PTHR13102">
    <property type="entry name" value="NUCLEOLAR PROTEIN 9"/>
    <property type="match status" value="1"/>
</dbReference>
<dbReference type="PANTHER" id="PTHR13102:SF0">
    <property type="entry name" value="NUCLEOLAR PROTEIN 9"/>
    <property type="match status" value="1"/>
</dbReference>
<dbReference type="OrthoDB" id="9987665at2759"/>
<comment type="caution">
    <text evidence="4">The sequence shown here is derived from an EMBL/GenBank/DDBJ whole genome shotgun (WGS) entry which is preliminary data.</text>
</comment>
<dbReference type="GO" id="GO:0003723">
    <property type="term" value="F:RNA binding"/>
    <property type="evidence" value="ECO:0007669"/>
    <property type="project" value="InterPro"/>
</dbReference>
<dbReference type="InterPro" id="IPR040000">
    <property type="entry name" value="NOP9"/>
</dbReference>
<dbReference type="InterPro" id="IPR011989">
    <property type="entry name" value="ARM-like"/>
</dbReference>
<dbReference type="PROSITE" id="PS50302">
    <property type="entry name" value="PUM"/>
    <property type="match status" value="1"/>
</dbReference>
<dbReference type="Proteomes" id="UP000655588">
    <property type="component" value="Unassembled WGS sequence"/>
</dbReference>
<dbReference type="InterPro" id="IPR001313">
    <property type="entry name" value="Pumilio_RNA-bd_rpt"/>
</dbReference>
<dbReference type="GO" id="GO:0005730">
    <property type="term" value="C:nucleolus"/>
    <property type="evidence" value="ECO:0007669"/>
    <property type="project" value="TreeGrafter"/>
</dbReference>
<dbReference type="SMART" id="SM00025">
    <property type="entry name" value="Pumilio"/>
    <property type="match status" value="5"/>
</dbReference>
<protein>
    <recommendedName>
        <fullName evidence="6">Nucleolar protein 9</fullName>
    </recommendedName>
</protein>
<dbReference type="SUPFAM" id="SSF48371">
    <property type="entry name" value="ARM repeat"/>
    <property type="match status" value="2"/>
</dbReference>
<feature type="region of interest" description="Disordered" evidence="3">
    <location>
        <begin position="1"/>
        <end position="30"/>
    </location>
</feature>
<dbReference type="GO" id="GO:0030686">
    <property type="term" value="C:90S preribosome"/>
    <property type="evidence" value="ECO:0007669"/>
    <property type="project" value="TreeGrafter"/>
</dbReference>
<evidence type="ECO:0008006" key="6">
    <source>
        <dbReference type="Google" id="ProtNLM"/>
    </source>
</evidence>
<organism evidence="4 5">
    <name type="scientific">Frieseomelitta varia</name>
    <dbReference type="NCBI Taxonomy" id="561572"/>
    <lineage>
        <taxon>Eukaryota</taxon>
        <taxon>Metazoa</taxon>
        <taxon>Ecdysozoa</taxon>
        <taxon>Arthropoda</taxon>
        <taxon>Hexapoda</taxon>
        <taxon>Insecta</taxon>
        <taxon>Pterygota</taxon>
        <taxon>Neoptera</taxon>
        <taxon>Endopterygota</taxon>
        <taxon>Hymenoptera</taxon>
        <taxon>Apocrita</taxon>
        <taxon>Aculeata</taxon>
        <taxon>Apoidea</taxon>
        <taxon>Anthophila</taxon>
        <taxon>Apidae</taxon>
        <taxon>Frieseomelitta</taxon>
    </lineage>
</organism>
<dbReference type="GO" id="GO:0000056">
    <property type="term" value="P:ribosomal small subunit export from nucleus"/>
    <property type="evidence" value="ECO:0007669"/>
    <property type="project" value="TreeGrafter"/>
</dbReference>
<evidence type="ECO:0000256" key="1">
    <source>
        <dbReference type="ARBA" id="ARBA00022737"/>
    </source>
</evidence>
<gene>
    <name evidence="4" type="ORF">E2986_06672</name>
</gene>
<dbReference type="EMBL" id="WNWW01000251">
    <property type="protein sequence ID" value="KAF3427490.1"/>
    <property type="molecule type" value="Genomic_DNA"/>
</dbReference>
<evidence type="ECO:0000256" key="2">
    <source>
        <dbReference type="PROSITE-ProRule" id="PRU00317"/>
    </source>
</evidence>
<evidence type="ECO:0000256" key="3">
    <source>
        <dbReference type="SAM" id="MobiDB-lite"/>
    </source>
</evidence>
<keyword evidence="1" id="KW-0677">Repeat</keyword>
<dbReference type="GO" id="GO:0030688">
    <property type="term" value="C:preribosome, small subunit precursor"/>
    <property type="evidence" value="ECO:0007669"/>
    <property type="project" value="TreeGrafter"/>
</dbReference>
<feature type="repeat" description="Pumilio" evidence="2">
    <location>
        <begin position="70"/>
        <end position="105"/>
    </location>
</feature>
<reference evidence="4" key="1">
    <citation type="submission" date="2019-11" db="EMBL/GenBank/DDBJ databases">
        <title>The nuclear and mitochondrial genomes of Frieseomelitta varia - a highly eusocial stingless bee (Meliponini) with a permanently sterile worker caste.</title>
        <authorList>
            <person name="Freitas F.C.P."/>
            <person name="Lourenco A.P."/>
            <person name="Nunes F.M.F."/>
            <person name="Paschoal A.R."/>
            <person name="Abreu F.C.P."/>
            <person name="Barbin F.O."/>
            <person name="Bataglia L."/>
            <person name="Cardoso-Junior C.A.M."/>
            <person name="Cervoni M.S."/>
            <person name="Silva S.R."/>
            <person name="Dalarmi F."/>
            <person name="Del Lama M.A."/>
            <person name="Depintor T.S."/>
            <person name="Ferreira K.M."/>
            <person name="Goria P.S."/>
            <person name="Jaskot M.C."/>
            <person name="Lago D.C."/>
            <person name="Luna-Lucena D."/>
            <person name="Moda L.M."/>
            <person name="Nascimento L."/>
            <person name="Pedrino M."/>
            <person name="Rabico F.O."/>
            <person name="Sanches F.C."/>
            <person name="Santos D.E."/>
            <person name="Santos C.G."/>
            <person name="Vieira J."/>
            <person name="Lopes T.F."/>
            <person name="Barchuk A.R."/>
            <person name="Hartfelder K."/>
            <person name="Simoes Z.L.P."/>
            <person name="Bitondi M.M.G."/>
            <person name="Pinheiro D.G."/>
        </authorList>
    </citation>
    <scope>NUCLEOTIDE SEQUENCE</scope>
    <source>
        <strain evidence="4">USP_RPSP 00005682</strain>
        <tissue evidence="4">Whole individual</tissue>
    </source>
</reference>
<evidence type="ECO:0000313" key="5">
    <source>
        <dbReference type="Proteomes" id="UP000655588"/>
    </source>
</evidence>
<sequence>MSDDHERGKKRKKKRSHVQMAKKLARRRNHGYSDVDAETYQYMVHILELMKSDFSTTEEKLIFVNNVYEQTVGHELEYAQNQVGSRILDSLLKYASLETIQRLVNAFQPSFRLLSSDRFASHVLQKIIVVCADRGNRNTLSKSSSEPNADASIEVISIEVKELEVDTYNDIVLKLSKYFINNREEFVFDTYANHVLRTVLECLGGLIDKPDNSINKRKLMLGEKRPVVQSYKDLLYETCNSLYNWPRFREFGQDELTSGLLQSTLYSLNDVFPEIMEAYIRKITNECFRPKMEEQQLPNIFQEESSTRLLEACLSVASPKCFFAIYKDYFSHNLKQLSLMRSTNFSVQRLFDHCNVKEHFEQLFEEIHSHFFDILDKGHTGVLVSVANACLRLQTKQGAFVTELLNVLDCGANEKQHRILACVISLKKSENCETSEGKMENDSRCLISLHGSLIVQAILKFNKPIKMVNSLLETDVEKIVQIFEDPKGSRIVDAFMDSKYVGEKSREKLAKKLKGYWSQLAKSTHGSRSLDRIWAWASINQKILIMEELAKIGESLRSTMSGQIMSKKLNVPLFVRNRNDWKEGLGKEEKTKALFANIIGDTMKKEKKK</sequence>
<feature type="compositionally biased region" description="Basic residues" evidence="3">
    <location>
        <begin position="8"/>
        <end position="17"/>
    </location>
</feature>
<evidence type="ECO:0000313" key="4">
    <source>
        <dbReference type="EMBL" id="KAF3427490.1"/>
    </source>
</evidence>
<dbReference type="GO" id="GO:0000480">
    <property type="term" value="P:endonucleolytic cleavage in 5'-ETS of tricistronic rRNA transcript (SSU-rRNA, 5.8S rRNA, LSU-rRNA)"/>
    <property type="evidence" value="ECO:0007669"/>
    <property type="project" value="TreeGrafter"/>
</dbReference>
<dbReference type="AlphaFoldDB" id="A0A833SA29"/>
<keyword evidence="5" id="KW-1185">Reference proteome</keyword>
<dbReference type="Gene3D" id="1.25.10.10">
    <property type="entry name" value="Leucine-rich Repeat Variant"/>
    <property type="match status" value="2"/>
</dbReference>
<dbReference type="GO" id="GO:0000472">
    <property type="term" value="P:endonucleolytic cleavage to generate mature 5'-end of SSU-rRNA from (SSU-rRNA, 5.8S rRNA, LSU-rRNA)"/>
    <property type="evidence" value="ECO:0007669"/>
    <property type="project" value="TreeGrafter"/>
</dbReference>